<dbReference type="InterPro" id="IPR046341">
    <property type="entry name" value="SET_dom_sf"/>
</dbReference>
<name>A0A815U634_9BILA</name>
<dbReference type="PANTHER" id="PTHR22884">
    <property type="entry name" value="SET DOMAIN PROTEINS"/>
    <property type="match status" value="1"/>
</dbReference>
<evidence type="ECO:0000256" key="6">
    <source>
        <dbReference type="ARBA" id="ARBA00022691"/>
    </source>
</evidence>
<organism evidence="9 10">
    <name type="scientific">Adineta steineri</name>
    <dbReference type="NCBI Taxonomy" id="433720"/>
    <lineage>
        <taxon>Eukaryota</taxon>
        <taxon>Metazoa</taxon>
        <taxon>Spiralia</taxon>
        <taxon>Gnathifera</taxon>
        <taxon>Rotifera</taxon>
        <taxon>Eurotatoria</taxon>
        <taxon>Bdelloidea</taxon>
        <taxon>Adinetida</taxon>
        <taxon>Adinetidae</taxon>
        <taxon>Adineta</taxon>
    </lineage>
</organism>
<dbReference type="PROSITE" id="PS50280">
    <property type="entry name" value="SET"/>
    <property type="match status" value="1"/>
</dbReference>
<evidence type="ECO:0000313" key="9">
    <source>
        <dbReference type="EMBL" id="CAF1509702.1"/>
    </source>
</evidence>
<feature type="non-terminal residue" evidence="9">
    <location>
        <position position="175"/>
    </location>
</feature>
<dbReference type="InterPro" id="IPR001214">
    <property type="entry name" value="SET_dom"/>
</dbReference>
<evidence type="ECO:0000259" key="8">
    <source>
        <dbReference type="PROSITE" id="PS50280"/>
    </source>
</evidence>
<comment type="subcellular location">
    <subcellularLocation>
        <location evidence="2">Chromosome</location>
    </subcellularLocation>
    <subcellularLocation>
        <location evidence="1">Nucleus</location>
    </subcellularLocation>
</comment>
<keyword evidence="7" id="KW-0539">Nucleus</keyword>
<dbReference type="EMBL" id="CAJNOE010004165">
    <property type="protein sequence ID" value="CAF1509702.1"/>
    <property type="molecule type" value="Genomic_DNA"/>
</dbReference>
<evidence type="ECO:0000256" key="2">
    <source>
        <dbReference type="ARBA" id="ARBA00004286"/>
    </source>
</evidence>
<dbReference type="GO" id="GO:0005694">
    <property type="term" value="C:chromosome"/>
    <property type="evidence" value="ECO:0007669"/>
    <property type="project" value="UniProtKB-SubCell"/>
</dbReference>
<dbReference type="Gene3D" id="2.170.270.10">
    <property type="entry name" value="SET domain"/>
    <property type="match status" value="1"/>
</dbReference>
<protein>
    <recommendedName>
        <fullName evidence="8">SET domain-containing protein</fullName>
    </recommendedName>
</protein>
<gene>
    <name evidence="9" type="ORF">IZO911_LOCUS45398</name>
</gene>
<sequence>MVDASEKYGDGQQMMVAAEPINTGEKIWWCTCGDDDYMMSRDEICHLIETQPNLKNFLCWYSYMAEDDMYMIPRTFDAQQNNDECVLFNHSCEPNCGFDSGDGNTIVAIRPIAIGEELTYDYHFLETEPSLIRGMECKCEAPSCVGRLMFDRYRDEEFQKRYYDYMSPYLQSRVR</sequence>
<reference evidence="9" key="1">
    <citation type="submission" date="2021-02" db="EMBL/GenBank/DDBJ databases">
        <authorList>
            <person name="Nowell W R."/>
        </authorList>
    </citation>
    <scope>NUCLEOTIDE SEQUENCE</scope>
</reference>
<dbReference type="InterPro" id="IPR050777">
    <property type="entry name" value="SET2_Histone-Lys_MeTrsfase"/>
</dbReference>
<dbReference type="GO" id="GO:0008168">
    <property type="term" value="F:methyltransferase activity"/>
    <property type="evidence" value="ECO:0007669"/>
    <property type="project" value="UniProtKB-KW"/>
</dbReference>
<evidence type="ECO:0000313" key="10">
    <source>
        <dbReference type="Proteomes" id="UP000663860"/>
    </source>
</evidence>
<keyword evidence="4" id="KW-0489">Methyltransferase</keyword>
<evidence type="ECO:0000256" key="7">
    <source>
        <dbReference type="ARBA" id="ARBA00023242"/>
    </source>
</evidence>
<dbReference type="GO" id="GO:0032259">
    <property type="term" value="P:methylation"/>
    <property type="evidence" value="ECO:0007669"/>
    <property type="project" value="UniProtKB-KW"/>
</dbReference>
<comment type="caution">
    <text evidence="9">The sequence shown here is derived from an EMBL/GenBank/DDBJ whole genome shotgun (WGS) entry which is preliminary data.</text>
</comment>
<proteinExistence type="predicted"/>
<evidence type="ECO:0000256" key="4">
    <source>
        <dbReference type="ARBA" id="ARBA00022603"/>
    </source>
</evidence>
<evidence type="ECO:0000256" key="5">
    <source>
        <dbReference type="ARBA" id="ARBA00022679"/>
    </source>
</evidence>
<dbReference type="SUPFAM" id="SSF82199">
    <property type="entry name" value="SET domain"/>
    <property type="match status" value="1"/>
</dbReference>
<dbReference type="Proteomes" id="UP000663860">
    <property type="component" value="Unassembled WGS sequence"/>
</dbReference>
<evidence type="ECO:0000256" key="3">
    <source>
        <dbReference type="ARBA" id="ARBA00022454"/>
    </source>
</evidence>
<keyword evidence="6" id="KW-0949">S-adenosyl-L-methionine</keyword>
<dbReference type="Pfam" id="PF00856">
    <property type="entry name" value="SET"/>
    <property type="match status" value="1"/>
</dbReference>
<keyword evidence="3" id="KW-0158">Chromosome</keyword>
<dbReference type="AlphaFoldDB" id="A0A815U634"/>
<keyword evidence="5" id="KW-0808">Transferase</keyword>
<evidence type="ECO:0000256" key="1">
    <source>
        <dbReference type="ARBA" id="ARBA00004123"/>
    </source>
</evidence>
<accession>A0A815U634</accession>
<dbReference type="GO" id="GO:0005634">
    <property type="term" value="C:nucleus"/>
    <property type="evidence" value="ECO:0007669"/>
    <property type="project" value="UniProtKB-SubCell"/>
</dbReference>
<feature type="domain" description="SET" evidence="8">
    <location>
        <begin position="1"/>
        <end position="123"/>
    </location>
</feature>